<reference evidence="1" key="2">
    <citation type="submission" date="2023-04" db="EMBL/GenBank/DDBJ databases">
        <authorList>
            <person name="Bruccoleri R.E."/>
            <person name="Oakeley E.J."/>
            <person name="Faust A.-M."/>
            <person name="Dessus-Babus S."/>
            <person name="Altorfer M."/>
            <person name="Burckhardt D."/>
            <person name="Oertli M."/>
            <person name="Naumann U."/>
            <person name="Petersen F."/>
            <person name="Wong J."/>
        </authorList>
    </citation>
    <scope>NUCLEOTIDE SEQUENCE</scope>
    <source>
        <strain evidence="1">GSM-AAB239-AS_SAM_17_03QT</strain>
        <tissue evidence="1">Leaf</tissue>
    </source>
</reference>
<comment type="caution">
    <text evidence="1">The sequence shown here is derived from an EMBL/GenBank/DDBJ whole genome shotgun (WGS) entry which is preliminary data.</text>
</comment>
<dbReference type="EMBL" id="JANAVB010031415">
    <property type="protein sequence ID" value="KAJ6812128.1"/>
    <property type="molecule type" value="Genomic_DNA"/>
</dbReference>
<keyword evidence="1" id="KW-0675">Receptor</keyword>
<reference evidence="1" key="1">
    <citation type="journal article" date="2023" name="GigaByte">
        <title>Genome assembly of the bearded iris, Iris pallida Lam.</title>
        <authorList>
            <person name="Bruccoleri R.E."/>
            <person name="Oakeley E.J."/>
            <person name="Faust A.M.E."/>
            <person name="Altorfer M."/>
            <person name="Dessus-Babus S."/>
            <person name="Burckhardt D."/>
            <person name="Oertli M."/>
            <person name="Naumann U."/>
            <person name="Petersen F."/>
            <person name="Wong J."/>
        </authorList>
    </citation>
    <scope>NUCLEOTIDE SEQUENCE</scope>
    <source>
        <strain evidence="1">GSM-AAB239-AS_SAM_17_03QT</strain>
    </source>
</reference>
<keyword evidence="1" id="KW-0418">Kinase</keyword>
<gene>
    <name evidence="1" type="ORF">M6B38_151920</name>
</gene>
<keyword evidence="2" id="KW-1185">Reference proteome</keyword>
<evidence type="ECO:0000313" key="1">
    <source>
        <dbReference type="EMBL" id="KAJ6812128.1"/>
    </source>
</evidence>
<dbReference type="GO" id="GO:0016301">
    <property type="term" value="F:kinase activity"/>
    <property type="evidence" value="ECO:0007669"/>
    <property type="project" value="UniProtKB-KW"/>
</dbReference>
<name>A0AAX6F7B6_IRIPA</name>
<dbReference type="Proteomes" id="UP001140949">
    <property type="component" value="Unassembled WGS sequence"/>
</dbReference>
<sequence>MELMLIDRFSILHCFFYFKLCISLQNNFYCI</sequence>
<evidence type="ECO:0000313" key="2">
    <source>
        <dbReference type="Proteomes" id="UP001140949"/>
    </source>
</evidence>
<organism evidence="1 2">
    <name type="scientific">Iris pallida</name>
    <name type="common">Sweet iris</name>
    <dbReference type="NCBI Taxonomy" id="29817"/>
    <lineage>
        <taxon>Eukaryota</taxon>
        <taxon>Viridiplantae</taxon>
        <taxon>Streptophyta</taxon>
        <taxon>Embryophyta</taxon>
        <taxon>Tracheophyta</taxon>
        <taxon>Spermatophyta</taxon>
        <taxon>Magnoliopsida</taxon>
        <taxon>Liliopsida</taxon>
        <taxon>Asparagales</taxon>
        <taxon>Iridaceae</taxon>
        <taxon>Iridoideae</taxon>
        <taxon>Irideae</taxon>
        <taxon>Iris</taxon>
    </lineage>
</organism>
<dbReference type="AlphaFoldDB" id="A0AAX6F7B6"/>
<proteinExistence type="predicted"/>
<accession>A0AAX6F7B6</accession>
<keyword evidence="1" id="KW-0808">Transferase</keyword>
<protein>
    <submittedName>
        <fullName evidence="1">Proline-rich receptor-like protein kinase PERK3</fullName>
    </submittedName>
</protein>